<dbReference type="EMBL" id="JAIWYP010000003">
    <property type="protein sequence ID" value="KAH3849439.1"/>
    <property type="molecule type" value="Genomic_DNA"/>
</dbReference>
<keyword evidence="3" id="KW-1185">Reference proteome</keyword>
<gene>
    <name evidence="2" type="ORF">DPMN_091840</name>
</gene>
<protein>
    <submittedName>
        <fullName evidence="2">Uncharacterized protein</fullName>
    </submittedName>
</protein>
<name>A0A9D4L190_DREPO</name>
<reference evidence="2" key="1">
    <citation type="journal article" date="2019" name="bioRxiv">
        <title>The Genome of the Zebra Mussel, Dreissena polymorpha: A Resource for Invasive Species Research.</title>
        <authorList>
            <person name="McCartney M.A."/>
            <person name="Auch B."/>
            <person name="Kono T."/>
            <person name="Mallez S."/>
            <person name="Zhang Y."/>
            <person name="Obille A."/>
            <person name="Becker A."/>
            <person name="Abrahante J.E."/>
            <person name="Garbe J."/>
            <person name="Badalamenti J.P."/>
            <person name="Herman A."/>
            <person name="Mangelson H."/>
            <person name="Liachko I."/>
            <person name="Sullivan S."/>
            <person name="Sone E.D."/>
            <person name="Koren S."/>
            <person name="Silverstein K.A.T."/>
            <person name="Beckman K.B."/>
            <person name="Gohl D.M."/>
        </authorList>
    </citation>
    <scope>NUCLEOTIDE SEQUENCE</scope>
    <source>
        <strain evidence="2">Duluth1</strain>
        <tissue evidence="2">Whole animal</tissue>
    </source>
</reference>
<evidence type="ECO:0000313" key="2">
    <source>
        <dbReference type="EMBL" id="KAH3849439.1"/>
    </source>
</evidence>
<evidence type="ECO:0000256" key="1">
    <source>
        <dbReference type="SAM" id="MobiDB-lite"/>
    </source>
</evidence>
<dbReference type="Proteomes" id="UP000828390">
    <property type="component" value="Unassembled WGS sequence"/>
</dbReference>
<sequence>MWKDFLAGEDDVIMTSIVKKVLRSSTRRQKRSVCKTPSNGSTAEEHGVLPPPQAPPSPDLTGLTPEEIAVLKEVMRRQEEFEYGELSRQK</sequence>
<accession>A0A9D4L190</accession>
<proteinExistence type="predicted"/>
<organism evidence="2 3">
    <name type="scientific">Dreissena polymorpha</name>
    <name type="common">Zebra mussel</name>
    <name type="synonym">Mytilus polymorpha</name>
    <dbReference type="NCBI Taxonomy" id="45954"/>
    <lineage>
        <taxon>Eukaryota</taxon>
        <taxon>Metazoa</taxon>
        <taxon>Spiralia</taxon>
        <taxon>Lophotrochozoa</taxon>
        <taxon>Mollusca</taxon>
        <taxon>Bivalvia</taxon>
        <taxon>Autobranchia</taxon>
        <taxon>Heteroconchia</taxon>
        <taxon>Euheterodonta</taxon>
        <taxon>Imparidentia</taxon>
        <taxon>Neoheterodontei</taxon>
        <taxon>Myida</taxon>
        <taxon>Dreissenoidea</taxon>
        <taxon>Dreissenidae</taxon>
        <taxon>Dreissena</taxon>
    </lineage>
</organism>
<reference evidence="2" key="2">
    <citation type="submission" date="2020-11" db="EMBL/GenBank/DDBJ databases">
        <authorList>
            <person name="McCartney M.A."/>
            <person name="Auch B."/>
            <person name="Kono T."/>
            <person name="Mallez S."/>
            <person name="Becker A."/>
            <person name="Gohl D.M."/>
            <person name="Silverstein K.A.T."/>
            <person name="Koren S."/>
            <person name="Bechman K.B."/>
            <person name="Herman A."/>
            <person name="Abrahante J.E."/>
            <person name="Garbe J."/>
        </authorList>
    </citation>
    <scope>NUCLEOTIDE SEQUENCE</scope>
    <source>
        <strain evidence="2">Duluth1</strain>
        <tissue evidence="2">Whole animal</tissue>
    </source>
</reference>
<evidence type="ECO:0000313" key="3">
    <source>
        <dbReference type="Proteomes" id="UP000828390"/>
    </source>
</evidence>
<dbReference type="AlphaFoldDB" id="A0A9D4L190"/>
<comment type="caution">
    <text evidence="2">The sequence shown here is derived from an EMBL/GenBank/DDBJ whole genome shotgun (WGS) entry which is preliminary data.</text>
</comment>
<feature type="compositionally biased region" description="Pro residues" evidence="1">
    <location>
        <begin position="49"/>
        <end position="58"/>
    </location>
</feature>
<feature type="region of interest" description="Disordered" evidence="1">
    <location>
        <begin position="26"/>
        <end position="63"/>
    </location>
</feature>